<name>A0A381QHN9_9ZZZZ</name>
<dbReference type="SUPFAM" id="SSF55486">
    <property type="entry name" value="Metalloproteases ('zincins'), catalytic domain"/>
    <property type="match status" value="1"/>
</dbReference>
<accession>A0A381QHN9</accession>
<evidence type="ECO:0008006" key="2">
    <source>
        <dbReference type="Google" id="ProtNLM"/>
    </source>
</evidence>
<proteinExistence type="predicted"/>
<dbReference type="PRINTS" id="PR00998">
    <property type="entry name" value="CRBOXYPTASET"/>
</dbReference>
<dbReference type="EMBL" id="UINC01001351">
    <property type="protein sequence ID" value="SUZ78384.1"/>
    <property type="molecule type" value="Genomic_DNA"/>
</dbReference>
<reference evidence="1" key="1">
    <citation type="submission" date="2018-05" db="EMBL/GenBank/DDBJ databases">
        <authorList>
            <person name="Lanie J.A."/>
            <person name="Ng W.-L."/>
            <person name="Kazmierczak K.M."/>
            <person name="Andrzejewski T.M."/>
            <person name="Davidsen T.M."/>
            <person name="Wayne K.J."/>
            <person name="Tettelin H."/>
            <person name="Glass J.I."/>
            <person name="Rusch D."/>
            <person name="Podicherti R."/>
            <person name="Tsui H.-C.T."/>
            <person name="Winkler M.E."/>
        </authorList>
    </citation>
    <scope>NUCLEOTIDE SEQUENCE</scope>
</reference>
<dbReference type="AlphaFoldDB" id="A0A381QHN9"/>
<protein>
    <recommendedName>
        <fullName evidence="2">Metal-dependent carboxypeptidase</fullName>
    </recommendedName>
</protein>
<dbReference type="CDD" id="cd06460">
    <property type="entry name" value="M32_Taq"/>
    <property type="match status" value="1"/>
</dbReference>
<dbReference type="GO" id="GO:0006508">
    <property type="term" value="P:proteolysis"/>
    <property type="evidence" value="ECO:0007669"/>
    <property type="project" value="InterPro"/>
</dbReference>
<dbReference type="InterPro" id="IPR001333">
    <property type="entry name" value="Peptidase_M32_Taq"/>
</dbReference>
<dbReference type="PANTHER" id="PTHR34217">
    <property type="entry name" value="METAL-DEPENDENT CARBOXYPEPTIDASE"/>
    <property type="match status" value="1"/>
</dbReference>
<evidence type="ECO:0000313" key="1">
    <source>
        <dbReference type="EMBL" id="SUZ78384.1"/>
    </source>
</evidence>
<dbReference type="PROSITE" id="PS52034">
    <property type="entry name" value="PEPTIDASE_M32"/>
    <property type="match status" value="1"/>
</dbReference>
<sequence>MGRFNDILNTISILIWDSRTKMPKEGAQTRGMQIGTQTLIARDLLLSSKLRKLLEESKNENESKPEDSFEKKTLIQLEEAIQYHEKIPEKIQVRKAEVEPMAHNAWAEARERKNFNIFKPFLEEQVNIAKEMAQCIGFKEHPYDALMHRFEPGETVTSLNTLFEELKEGLSQILKACKNSKQPKKDFLYNHYPINKQKKFATSIAKKFGYDFQRGRLDSTVHPFEISFTRNDVRITTRFYENFINPSLFGTLHEAGHGIYEQNIDPKFTRTAFATDFLSYYAVGGVSFGAHESQSRLYENHIGRSKIFWKNHFDELVELFPTSLKGVSHEDFYKAVNVIEPNFIRVESDESTYDFHIMLRVEIESMLIDGSLKVKDLPEMWNHQMKKYLDLEVPDDSLGVLQDIHWSGGQFGTFCNYTIGNVMAAQLMNHMKIKDSNIQNSLDNANYQPILEWLKTNIHQHGRRYSRNELLELSTGRSLDSKPYLSYLKEKASDVYGLNF</sequence>
<gene>
    <name evidence="1" type="ORF">METZ01_LOCUS31238</name>
</gene>
<dbReference type="PIRSF" id="PIRSF006615">
    <property type="entry name" value="Zn_crbxpep_Taq"/>
    <property type="match status" value="1"/>
</dbReference>
<dbReference type="GO" id="GO:0004181">
    <property type="term" value="F:metallocarboxypeptidase activity"/>
    <property type="evidence" value="ECO:0007669"/>
    <property type="project" value="InterPro"/>
</dbReference>
<dbReference type="Pfam" id="PF02074">
    <property type="entry name" value="Peptidase_M32"/>
    <property type="match status" value="1"/>
</dbReference>
<dbReference type="Gene3D" id="1.10.1370.30">
    <property type="match status" value="1"/>
</dbReference>
<dbReference type="PANTHER" id="PTHR34217:SF1">
    <property type="entry name" value="CARBOXYPEPTIDASE 1"/>
    <property type="match status" value="1"/>
</dbReference>
<organism evidence="1">
    <name type="scientific">marine metagenome</name>
    <dbReference type="NCBI Taxonomy" id="408172"/>
    <lineage>
        <taxon>unclassified sequences</taxon>
        <taxon>metagenomes</taxon>
        <taxon>ecological metagenomes</taxon>
    </lineage>
</organism>